<evidence type="ECO:0000256" key="2">
    <source>
        <dbReference type="SAM" id="SignalP"/>
    </source>
</evidence>
<keyword evidence="5" id="KW-1185">Reference proteome</keyword>
<dbReference type="Gene3D" id="2.40.160.40">
    <property type="entry name" value="monomeric porin ompg"/>
    <property type="match status" value="1"/>
</dbReference>
<dbReference type="SUPFAM" id="SSF56925">
    <property type="entry name" value="OMPA-like"/>
    <property type="match status" value="1"/>
</dbReference>
<organism evidence="4 5">
    <name type="scientific">Flavobacterium piscisymbiosum</name>
    <dbReference type="NCBI Taxonomy" id="2893753"/>
    <lineage>
        <taxon>Bacteria</taxon>
        <taxon>Pseudomonadati</taxon>
        <taxon>Bacteroidota</taxon>
        <taxon>Flavobacteriia</taxon>
        <taxon>Flavobacteriales</taxon>
        <taxon>Flavobacteriaceae</taxon>
        <taxon>Flavobacterium</taxon>
    </lineage>
</organism>
<evidence type="ECO:0000313" key="4">
    <source>
        <dbReference type="EMBL" id="MCC9061540.1"/>
    </source>
</evidence>
<comment type="caution">
    <text evidence="4">The sequence shown here is derived from an EMBL/GenBank/DDBJ whole genome shotgun (WGS) entry which is preliminary data.</text>
</comment>
<accession>A0ABS8M7U8</accession>
<keyword evidence="1 2" id="KW-0732">Signal</keyword>
<reference evidence="4" key="1">
    <citation type="submission" date="2021-11" db="EMBL/GenBank/DDBJ databases">
        <title>Description of novel Flavobacterium species.</title>
        <authorList>
            <person name="Saticioglu I.B."/>
            <person name="Ay H."/>
            <person name="Altun S."/>
            <person name="Duman M."/>
        </authorList>
    </citation>
    <scope>NUCLEOTIDE SEQUENCE</scope>
    <source>
        <strain evidence="4">F-30</strain>
    </source>
</reference>
<evidence type="ECO:0000259" key="3">
    <source>
        <dbReference type="Pfam" id="PF13568"/>
    </source>
</evidence>
<feature type="chain" id="PRO_5045445760" evidence="2">
    <location>
        <begin position="20"/>
        <end position="195"/>
    </location>
</feature>
<dbReference type="Proteomes" id="UP001430679">
    <property type="component" value="Unassembled WGS sequence"/>
</dbReference>
<dbReference type="InterPro" id="IPR053713">
    <property type="entry name" value="Bact_OM_Channel_sf"/>
</dbReference>
<dbReference type="EMBL" id="JAJJMM010000001">
    <property type="protein sequence ID" value="MCC9061540.1"/>
    <property type="molecule type" value="Genomic_DNA"/>
</dbReference>
<name>A0ABS8M7U8_9FLAO</name>
<gene>
    <name evidence="4" type="ORF">LNP81_00875</name>
</gene>
<dbReference type="InterPro" id="IPR025665">
    <property type="entry name" value="Beta-barrel_OMP_2"/>
</dbReference>
<feature type="signal peptide" evidence="2">
    <location>
        <begin position="1"/>
        <end position="19"/>
    </location>
</feature>
<dbReference type="RefSeq" id="WP_230032720.1">
    <property type="nucleotide sequence ID" value="NZ_JAJJMM010000001.1"/>
</dbReference>
<dbReference type="InterPro" id="IPR011250">
    <property type="entry name" value="OMP/PagP_B-barrel"/>
</dbReference>
<dbReference type="Pfam" id="PF13568">
    <property type="entry name" value="OMP_b-brl_2"/>
    <property type="match status" value="1"/>
</dbReference>
<protein>
    <submittedName>
        <fullName evidence="4">PorT family protein</fullName>
    </submittedName>
</protein>
<evidence type="ECO:0000313" key="5">
    <source>
        <dbReference type="Proteomes" id="UP001430679"/>
    </source>
</evidence>
<feature type="domain" description="Outer membrane protein beta-barrel" evidence="3">
    <location>
        <begin position="18"/>
        <end position="165"/>
    </location>
</feature>
<proteinExistence type="predicted"/>
<evidence type="ECO:0000256" key="1">
    <source>
        <dbReference type="ARBA" id="ARBA00022729"/>
    </source>
</evidence>
<sequence>MRKITLSIVTCMVFVFANAQSTRFGVKGGLNISNFTGYQEDVKSLAGFHIGGFAEIKVSKKFAIQPEFLFSTQGTTVEGYDGDSNTNVKLNYLNIPVLAKYYITDAFSVEAGPQIGLLLSAKSRGEDIGDLYKSSDFGLNLGLGYNFTEDLSVGFRYTIGLSDIADVPDDYDDYPDFYNASFKNSNFALSLAYKF</sequence>